<keyword evidence="7" id="KW-0256">Endoplasmic reticulum</keyword>
<evidence type="ECO:0000256" key="13">
    <source>
        <dbReference type="ARBA" id="ARBA00051306"/>
    </source>
</evidence>
<dbReference type="FunFam" id="1.10.10.60:FF:000020">
    <property type="entry name" value="Ceramide synthase 5"/>
    <property type="match status" value="1"/>
</dbReference>
<evidence type="ECO:0000313" key="26">
    <source>
        <dbReference type="Ensembl" id="ENSRFEP00010032180.1"/>
    </source>
</evidence>
<evidence type="ECO:0000256" key="23">
    <source>
        <dbReference type="SAM" id="Phobius"/>
    </source>
</evidence>
<keyword evidence="9" id="KW-0443">Lipid metabolism</keyword>
<feature type="domain" description="TLC" evidence="25">
    <location>
        <begin position="179"/>
        <end position="380"/>
    </location>
</feature>
<dbReference type="GeneTree" id="ENSGT01030000234515"/>
<reference evidence="27" key="3">
    <citation type="submission" date="2018-12" db="EMBL/GenBank/DDBJ databases">
        <title>G10K-VGP greater horseshoe bat female genome, primary haplotype.</title>
        <authorList>
            <person name="Teeling E."/>
            <person name="Myers G."/>
            <person name="Vernes S."/>
            <person name="Pippel M."/>
            <person name="Winkler S."/>
            <person name="Fedrigo O."/>
            <person name="Rhie A."/>
            <person name="Koren S."/>
            <person name="Phillippy A."/>
            <person name="Lewin H."/>
            <person name="Damas J."/>
            <person name="Howe K."/>
            <person name="Mountcastle J."/>
            <person name="Jarvis E.D."/>
        </authorList>
    </citation>
    <scope>NUCLEOTIDE SEQUENCE [LARGE SCALE GENOMIC DNA]</scope>
</reference>
<feature type="transmembrane region" description="Helical" evidence="23">
    <location>
        <begin position="188"/>
        <end position="208"/>
    </location>
</feature>
<dbReference type="SMART" id="SM00724">
    <property type="entry name" value="TLC"/>
    <property type="match status" value="1"/>
</dbReference>
<organism evidence="26 27">
    <name type="scientific">Rhinolophus ferrumequinum</name>
    <name type="common">Greater horseshoe bat</name>
    <dbReference type="NCBI Taxonomy" id="59479"/>
    <lineage>
        <taxon>Eukaryota</taxon>
        <taxon>Metazoa</taxon>
        <taxon>Chordata</taxon>
        <taxon>Craniata</taxon>
        <taxon>Vertebrata</taxon>
        <taxon>Euteleostomi</taxon>
        <taxon>Mammalia</taxon>
        <taxon>Eutheria</taxon>
        <taxon>Laurasiatheria</taxon>
        <taxon>Chiroptera</taxon>
        <taxon>Yinpterochiroptera</taxon>
        <taxon>Rhinolophoidea</taxon>
        <taxon>Rhinolophidae</taxon>
        <taxon>Rhinolophinae</taxon>
        <taxon>Rhinolophus</taxon>
    </lineage>
</organism>
<feature type="domain" description="Homeobox" evidence="24">
    <location>
        <begin position="115"/>
        <end position="176"/>
    </location>
</feature>
<evidence type="ECO:0000256" key="18">
    <source>
        <dbReference type="ARBA" id="ARBA00067079"/>
    </source>
</evidence>
<evidence type="ECO:0000256" key="7">
    <source>
        <dbReference type="ARBA" id="ARBA00022824"/>
    </source>
</evidence>
<evidence type="ECO:0000256" key="1">
    <source>
        <dbReference type="ARBA" id="ARBA00004477"/>
    </source>
</evidence>
<comment type="catalytic activity">
    <reaction evidence="15">
        <text>tetracosanoyl-CoA + sphinganine = N-tetracosanoylsphinganine + CoA + H(+)</text>
        <dbReference type="Rhea" id="RHEA:33591"/>
        <dbReference type="ChEBI" id="CHEBI:15378"/>
        <dbReference type="ChEBI" id="CHEBI:52961"/>
        <dbReference type="ChEBI" id="CHEBI:57287"/>
        <dbReference type="ChEBI" id="CHEBI:57817"/>
        <dbReference type="ChEBI" id="CHEBI:65052"/>
    </reaction>
    <physiologicalReaction direction="left-to-right" evidence="15">
        <dbReference type="Rhea" id="RHEA:33592"/>
    </physiologicalReaction>
</comment>
<dbReference type="InParanoid" id="A0A671G2U2"/>
<dbReference type="GO" id="GO:0005789">
    <property type="term" value="C:endoplasmic reticulum membrane"/>
    <property type="evidence" value="ECO:0007669"/>
    <property type="project" value="UniProtKB-SubCell"/>
</dbReference>
<dbReference type="GO" id="GO:0046513">
    <property type="term" value="P:ceramide biosynthetic process"/>
    <property type="evidence" value="ECO:0007669"/>
    <property type="project" value="InterPro"/>
</dbReference>
<feature type="transmembrane region" description="Helical" evidence="23">
    <location>
        <begin position="93"/>
        <end position="116"/>
    </location>
</feature>
<dbReference type="CDD" id="cd00086">
    <property type="entry name" value="homeodomain"/>
    <property type="match status" value="1"/>
</dbReference>
<dbReference type="PANTHER" id="PTHR12560">
    <property type="entry name" value="LONGEVITY ASSURANCE FACTOR 1 LAG1"/>
    <property type="match status" value="1"/>
</dbReference>
<dbReference type="PROSITE" id="PS50071">
    <property type="entry name" value="HOMEOBOX_2"/>
    <property type="match status" value="1"/>
</dbReference>
<accession>A0A671G2U2</accession>
<comment type="pathway">
    <text evidence="3">Sphingolipid metabolism.</text>
</comment>
<dbReference type="SMART" id="SM00389">
    <property type="entry name" value="HOX"/>
    <property type="match status" value="1"/>
</dbReference>
<feature type="compositionally biased region" description="Gly residues" evidence="22">
    <location>
        <begin position="1"/>
        <end position="11"/>
    </location>
</feature>
<evidence type="ECO:0000256" key="9">
    <source>
        <dbReference type="ARBA" id="ARBA00023098"/>
    </source>
</evidence>
<reference evidence="26 27" key="2">
    <citation type="journal article" date="2018" name="Annu Rev Anim Biosci">
        <title>Bat Biology, Genomes, and the Bat1K Project: To Generate Chromosome-Level Genomes for All Living Bat Species.</title>
        <authorList>
            <person name="Teeling E.C."/>
            <person name="Vernes S.C."/>
            <person name="Davalos L.M."/>
            <person name="Ray D.A."/>
            <person name="Gilbert M.T.P."/>
            <person name="Myers E."/>
        </authorList>
    </citation>
    <scope>NUCLEOTIDE SEQUENCE</scope>
</reference>
<dbReference type="InterPro" id="IPR009057">
    <property type="entry name" value="Homeodomain-like_sf"/>
</dbReference>
<dbReference type="InterPro" id="IPR016439">
    <property type="entry name" value="Lag1/Lac1-like"/>
</dbReference>
<evidence type="ECO:0000256" key="21">
    <source>
        <dbReference type="RuleBase" id="RU000682"/>
    </source>
</evidence>
<reference evidence="26 27" key="1">
    <citation type="journal article" date="2015" name="Annu Rev Anim Biosci">
        <title>The Genome 10K Project: a way forward.</title>
        <authorList>
            <person name="Koepfli K.P."/>
            <person name="Paten B."/>
            <person name="O'Brien S.J."/>
            <person name="Koepfli K.P."/>
            <person name="Paten B."/>
            <person name="Antunes A."/>
            <person name="Belov K."/>
            <person name="Bustamante C."/>
            <person name="Castoe T.A."/>
            <person name="Clawson H."/>
            <person name="Crawford A.J."/>
            <person name="Diekhans M."/>
            <person name="Distel D."/>
            <person name="Durbin R."/>
            <person name="Earl D."/>
            <person name="Fujita M.K."/>
            <person name="Gamble T."/>
            <person name="Georges A."/>
            <person name="Gemmell N."/>
            <person name="Gilbert M.T."/>
            <person name="Graves J.M."/>
            <person name="Green R.E."/>
            <person name="Hickey G."/>
            <person name="Jarvis E.D."/>
            <person name="Johnson W."/>
            <person name="Komissarov A."/>
            <person name="Korf I."/>
            <person name="Kuhn R."/>
            <person name="Larkin D.M."/>
            <person name="Lewin H."/>
            <person name="Lopez J.V."/>
            <person name="Ma J."/>
            <person name="Marques-Bonet T."/>
            <person name="Miller W."/>
            <person name="Murphy R."/>
            <person name="Pevzner P."/>
            <person name="Shapiro B."/>
            <person name="Steiner C."/>
            <person name="Tamazian G."/>
            <person name="Venkatesh B."/>
            <person name="Wang J."/>
            <person name="Wayne R."/>
            <person name="Wiley E."/>
            <person name="Yang H."/>
            <person name="Zhang G."/>
            <person name="Haussler D."/>
            <person name="Ryder O."/>
            <person name="O'Brien S.J."/>
        </authorList>
    </citation>
    <scope>NUCLEOTIDE SEQUENCE</scope>
</reference>
<keyword evidence="4" id="KW-0444">Lipid biosynthesis</keyword>
<reference evidence="26" key="5">
    <citation type="submission" date="2025-09" db="UniProtKB">
        <authorList>
            <consortium name="Ensembl"/>
        </authorList>
    </citation>
    <scope>IDENTIFICATION</scope>
</reference>
<keyword evidence="10 20" id="KW-0472">Membrane</keyword>
<evidence type="ECO:0000256" key="17">
    <source>
        <dbReference type="ARBA" id="ARBA00052806"/>
    </source>
</evidence>
<feature type="compositionally biased region" description="Low complexity" evidence="22">
    <location>
        <begin position="18"/>
        <end position="28"/>
    </location>
</feature>
<dbReference type="GO" id="GO:0050291">
    <property type="term" value="F:sphingosine N-acyltransferase activity"/>
    <property type="evidence" value="ECO:0007669"/>
    <property type="project" value="UniProtKB-EC"/>
</dbReference>
<dbReference type="UniPathway" id="UPA00222"/>
<keyword evidence="19 21" id="KW-0238">DNA-binding</keyword>
<evidence type="ECO:0000256" key="22">
    <source>
        <dbReference type="SAM" id="MobiDB-lite"/>
    </source>
</evidence>
<keyword evidence="19 21" id="KW-0539">Nucleus</keyword>
<comment type="subcellular location">
    <subcellularLocation>
        <location evidence="1">Endoplasmic reticulum membrane</location>
        <topology evidence="1">Multi-pass membrane protein</topology>
    </subcellularLocation>
    <subcellularLocation>
        <location evidence="19 21">Nucleus</location>
    </subcellularLocation>
</comment>
<feature type="compositionally biased region" description="Acidic residues" evidence="22">
    <location>
        <begin position="392"/>
        <end position="401"/>
    </location>
</feature>
<evidence type="ECO:0000256" key="5">
    <source>
        <dbReference type="ARBA" id="ARBA00022679"/>
    </source>
</evidence>
<dbReference type="AlphaFoldDB" id="A0A671G2U2"/>
<evidence type="ECO:0000256" key="10">
    <source>
        <dbReference type="ARBA" id="ARBA00023136"/>
    </source>
</evidence>
<dbReference type="InterPro" id="IPR001356">
    <property type="entry name" value="HD"/>
</dbReference>
<feature type="transmembrane region" description="Helical" evidence="23">
    <location>
        <begin position="351"/>
        <end position="372"/>
    </location>
</feature>
<evidence type="ECO:0000313" key="27">
    <source>
        <dbReference type="Proteomes" id="UP000472240"/>
    </source>
</evidence>
<dbReference type="FunCoup" id="A0A671G2U2">
    <property type="interactions" value="1285"/>
</dbReference>
<evidence type="ECO:0000256" key="6">
    <source>
        <dbReference type="ARBA" id="ARBA00022692"/>
    </source>
</evidence>
<comment type="catalytic activity">
    <reaction evidence="16">
        <text>a fatty acyl-CoA + sphing-4-enine = an N-acylsphing-4-enine + CoA + H(+)</text>
        <dbReference type="Rhea" id="RHEA:23768"/>
        <dbReference type="ChEBI" id="CHEBI:15378"/>
        <dbReference type="ChEBI" id="CHEBI:52639"/>
        <dbReference type="ChEBI" id="CHEBI:57287"/>
        <dbReference type="ChEBI" id="CHEBI:57756"/>
        <dbReference type="ChEBI" id="CHEBI:77636"/>
        <dbReference type="EC" id="2.3.1.24"/>
    </reaction>
    <physiologicalReaction direction="left-to-right" evidence="16">
        <dbReference type="Rhea" id="RHEA:23769"/>
    </physiologicalReaction>
</comment>
<comment type="catalytic activity">
    <reaction evidence="17">
        <text>sphing-4-enine + octadecanoyl-CoA = N-octadecanoylsphing-4-enine + CoA + H(+)</text>
        <dbReference type="Rhea" id="RHEA:36691"/>
        <dbReference type="ChEBI" id="CHEBI:15378"/>
        <dbReference type="ChEBI" id="CHEBI:57287"/>
        <dbReference type="ChEBI" id="CHEBI:57394"/>
        <dbReference type="ChEBI" id="CHEBI:57756"/>
        <dbReference type="ChEBI" id="CHEBI:72961"/>
    </reaction>
    <physiologicalReaction direction="left-to-right" evidence="17">
        <dbReference type="Rhea" id="RHEA:36692"/>
    </physiologicalReaction>
</comment>
<dbReference type="InterPro" id="IPR006634">
    <property type="entry name" value="TLC-dom"/>
</dbReference>
<dbReference type="Gene3D" id="1.10.10.60">
    <property type="entry name" value="Homeodomain-like"/>
    <property type="match status" value="1"/>
</dbReference>
<keyword evidence="6 20" id="KW-0812">Transmembrane</keyword>
<comment type="catalytic activity">
    <reaction evidence="13">
        <text>docosanoyl-CoA + sphinganine = N-docosanoylsphinganine + CoA + H(+)</text>
        <dbReference type="Rhea" id="RHEA:36535"/>
        <dbReference type="ChEBI" id="CHEBI:15378"/>
        <dbReference type="ChEBI" id="CHEBI:57287"/>
        <dbReference type="ChEBI" id="CHEBI:57817"/>
        <dbReference type="ChEBI" id="CHEBI:65059"/>
        <dbReference type="ChEBI" id="CHEBI:67021"/>
    </reaction>
    <physiologicalReaction direction="left-to-right" evidence="13">
        <dbReference type="Rhea" id="RHEA:36536"/>
    </physiologicalReaction>
</comment>
<evidence type="ECO:0000256" key="16">
    <source>
        <dbReference type="ARBA" id="ARBA00052622"/>
    </source>
</evidence>
<evidence type="ECO:0000256" key="4">
    <source>
        <dbReference type="ARBA" id="ARBA00022516"/>
    </source>
</evidence>
<feature type="transmembrane region" description="Helical" evidence="23">
    <location>
        <begin position="258"/>
        <end position="277"/>
    </location>
</feature>
<dbReference type="GO" id="GO:0005634">
    <property type="term" value="C:nucleus"/>
    <property type="evidence" value="ECO:0007669"/>
    <property type="project" value="UniProtKB-SubCell"/>
</dbReference>
<keyword evidence="5" id="KW-0808">Transferase</keyword>
<dbReference type="Proteomes" id="UP000472240">
    <property type="component" value="Chromosome 22"/>
</dbReference>
<sequence>MAAGLGEGGPGAWRERPAPSTARGPASRAARRSGARRPERREALLGNRMLQTLYDYFWWERLWLPVNLTWADLEDRDGRVYAKASDLYITLPLALLFLIIRYFFELYVATPLAALLNVKEKTRLRAAPNPTLEHFYLTNGKHPKQVEVELLSRQSGLSGRQVERWFRRRRNQDRPSLLKKFREASWRFTFYLIAFIAGMAVIVDKPWFYDMKKVWEGYPIQTTIPSQYWYYMIELSFYWSLLFSIASDVKRKDFKEQIIHHVATIILISFSWFANYIRAGTLIMALHDSSDYLLESAKMFNYAGWKNTCNNIFIVFAIVFIITRLVILPFWILHCTVVYPLELYPAFFGYYFFNSMMGVLQTLHIFWAYLILRMAHKFITGKQVEDERSDREETESSEGEEAAAGGAKSRPLANGHPILNNHRDVQNIVKRLKGLKLPVHKNVRIQTEHLQEEKVTASLKQVAFDFLHCPKAEATGCLIDNMEAHLAVHSAPGCHPPEVIEQWDEQRVLAPVLLTPYRSDSRQTSIAADVSGALEAEDDTRFSHALPKDPDKETSWLIFTDRQYLYLNSVSFPESVFPCELWKSSPVFYQCSFSCYVSYKCPYELPRFKETGCSVPFLLYQ</sequence>
<dbReference type="Ensembl" id="ENSRFET00010034871.1">
    <property type="protein sequence ID" value="ENSRFEP00010032180.1"/>
    <property type="gene ID" value="ENSRFEG00010021239.1"/>
</dbReference>
<dbReference type="EC" id="2.3.1.24" evidence="18"/>
<feature type="region of interest" description="Disordered" evidence="22">
    <location>
        <begin position="385"/>
        <end position="419"/>
    </location>
</feature>
<evidence type="ECO:0000256" key="3">
    <source>
        <dbReference type="ARBA" id="ARBA00004991"/>
    </source>
</evidence>
<feature type="transmembrane region" description="Helical" evidence="23">
    <location>
        <begin position="312"/>
        <end position="339"/>
    </location>
</feature>
<evidence type="ECO:0000256" key="8">
    <source>
        <dbReference type="ARBA" id="ARBA00022989"/>
    </source>
</evidence>
<feature type="region of interest" description="Disordered" evidence="22">
    <location>
        <begin position="1"/>
        <end position="37"/>
    </location>
</feature>
<comment type="catalytic activity">
    <reaction evidence="12">
        <text>hexacosanoyl-CoA + sphinganine = N-hexacosanoylsphinganine + CoA + H(+)</text>
        <dbReference type="Rhea" id="RHEA:33351"/>
        <dbReference type="ChEBI" id="CHEBI:15378"/>
        <dbReference type="ChEBI" id="CHEBI:52962"/>
        <dbReference type="ChEBI" id="CHEBI:57287"/>
        <dbReference type="ChEBI" id="CHEBI:57817"/>
        <dbReference type="ChEBI" id="CHEBI:64868"/>
    </reaction>
    <physiologicalReaction direction="left-to-right" evidence="12">
        <dbReference type="Rhea" id="RHEA:33352"/>
    </physiologicalReaction>
</comment>
<proteinExistence type="predicted"/>
<name>A0A671G2U2_RHIFE</name>
<keyword evidence="19 21" id="KW-0371">Homeobox</keyword>
<dbReference type="PROSITE" id="PS50922">
    <property type="entry name" value="TLC"/>
    <property type="match status" value="1"/>
</dbReference>
<gene>
    <name evidence="26" type="primary">CERS2</name>
</gene>
<comment type="pathway">
    <text evidence="2">Lipid metabolism; sphingolipid metabolism.</text>
</comment>
<dbReference type="Pfam" id="PF00046">
    <property type="entry name" value="Homeodomain"/>
    <property type="match status" value="1"/>
</dbReference>
<evidence type="ECO:0000256" key="19">
    <source>
        <dbReference type="PROSITE-ProRule" id="PRU00108"/>
    </source>
</evidence>
<keyword evidence="27" id="KW-1185">Reference proteome</keyword>
<evidence type="ECO:0000256" key="14">
    <source>
        <dbReference type="ARBA" id="ARBA00051496"/>
    </source>
</evidence>
<evidence type="ECO:0000259" key="24">
    <source>
        <dbReference type="PROSITE" id="PS50071"/>
    </source>
</evidence>
<evidence type="ECO:0000256" key="2">
    <source>
        <dbReference type="ARBA" id="ARBA00004760"/>
    </source>
</evidence>
<dbReference type="GO" id="GO:0003677">
    <property type="term" value="F:DNA binding"/>
    <property type="evidence" value="ECO:0007669"/>
    <property type="project" value="UniProtKB-UniRule"/>
</dbReference>
<feature type="transmembrane region" description="Helical" evidence="23">
    <location>
        <begin position="228"/>
        <end position="246"/>
    </location>
</feature>
<protein>
    <recommendedName>
        <fullName evidence="18">sphingosine N-acyltransferase</fullName>
        <ecNumber evidence="18">2.3.1.24</ecNumber>
    </recommendedName>
</protein>
<evidence type="ECO:0000256" key="12">
    <source>
        <dbReference type="ARBA" id="ARBA00050164"/>
    </source>
</evidence>
<evidence type="ECO:0000256" key="15">
    <source>
        <dbReference type="ARBA" id="ARBA00051788"/>
    </source>
</evidence>
<evidence type="ECO:0000259" key="25">
    <source>
        <dbReference type="PROSITE" id="PS50922"/>
    </source>
</evidence>
<dbReference type="Pfam" id="PF03798">
    <property type="entry name" value="TRAM_LAG1_CLN8"/>
    <property type="match status" value="1"/>
</dbReference>
<dbReference type="PANTHER" id="PTHR12560:SF7">
    <property type="entry name" value="CERAMIDE SYNTHASE 2"/>
    <property type="match status" value="1"/>
</dbReference>
<reference evidence="26" key="4">
    <citation type="submission" date="2025-08" db="UniProtKB">
        <authorList>
            <consortium name="Ensembl"/>
        </authorList>
    </citation>
    <scope>IDENTIFICATION</scope>
</reference>
<comment type="catalytic activity">
    <reaction evidence="11">
        <text>sphinganine + octadecanoyl-CoA = N-(octadecanoyl)-sphinganine + CoA + H(+)</text>
        <dbReference type="Rhea" id="RHEA:36547"/>
        <dbReference type="ChEBI" id="CHEBI:15378"/>
        <dbReference type="ChEBI" id="CHEBI:57287"/>
        <dbReference type="ChEBI" id="CHEBI:57394"/>
        <dbReference type="ChEBI" id="CHEBI:57817"/>
        <dbReference type="ChEBI" id="CHEBI:67033"/>
    </reaction>
    <physiologicalReaction direction="left-to-right" evidence="11">
        <dbReference type="Rhea" id="RHEA:36548"/>
    </physiologicalReaction>
</comment>
<dbReference type="SUPFAM" id="SSF46689">
    <property type="entry name" value="Homeodomain-like"/>
    <property type="match status" value="1"/>
</dbReference>
<evidence type="ECO:0000256" key="20">
    <source>
        <dbReference type="PROSITE-ProRule" id="PRU00205"/>
    </source>
</evidence>
<comment type="catalytic activity">
    <reaction evidence="14">
        <text>eicosanoyl-CoA + sphinganine = N-eicosanoylsphinganine + CoA + H(+)</text>
        <dbReference type="Rhea" id="RHEA:36555"/>
        <dbReference type="ChEBI" id="CHEBI:15378"/>
        <dbReference type="ChEBI" id="CHEBI:57287"/>
        <dbReference type="ChEBI" id="CHEBI:57380"/>
        <dbReference type="ChEBI" id="CHEBI:57817"/>
        <dbReference type="ChEBI" id="CHEBI:67027"/>
    </reaction>
    <physiologicalReaction direction="left-to-right" evidence="14">
        <dbReference type="Rhea" id="RHEA:36556"/>
    </physiologicalReaction>
</comment>
<keyword evidence="8 23" id="KW-1133">Transmembrane helix</keyword>
<evidence type="ECO:0000256" key="11">
    <source>
        <dbReference type="ARBA" id="ARBA00049036"/>
    </source>
</evidence>
<feature type="DNA-binding region" description="Homeobox" evidence="19">
    <location>
        <begin position="117"/>
        <end position="177"/>
    </location>
</feature>